<protein>
    <submittedName>
        <fullName evidence="1">YOLD protein</fullName>
    </submittedName>
</protein>
<keyword evidence="2" id="KW-1185">Reference proteome</keyword>
<reference evidence="1 2" key="1">
    <citation type="submission" date="2013-06" db="EMBL/GenBank/DDBJ databases">
        <title>Whole genome shotgun sequence of Bacillus selenatarsenatis SF-1.</title>
        <authorList>
            <person name="Kuroda M."/>
            <person name="Sei K."/>
            <person name="Yamashita M."/>
            <person name="Ike M."/>
        </authorList>
    </citation>
    <scope>NUCLEOTIDE SEQUENCE [LARGE SCALE GENOMIC DNA]</scope>
    <source>
        <strain evidence="1 2">SF-1</strain>
    </source>
</reference>
<name>A0A0A8X8U7_MESS1</name>
<dbReference type="EMBL" id="BASE01000119">
    <property type="protein sequence ID" value="GAM16333.1"/>
    <property type="molecule type" value="Genomic_DNA"/>
</dbReference>
<gene>
    <name evidence="1" type="ORF">SAMD00020551_4522</name>
</gene>
<accession>A0A0A8X8U7</accession>
<dbReference type="RefSeq" id="WP_041967941.1">
    <property type="nucleotide sequence ID" value="NZ_BASE01000119.1"/>
</dbReference>
<proteinExistence type="predicted"/>
<evidence type="ECO:0000313" key="2">
    <source>
        <dbReference type="Proteomes" id="UP000031014"/>
    </source>
</evidence>
<organism evidence="1 2">
    <name type="scientific">Mesobacillus selenatarsenatis (strain DSM 18680 / JCM 14380 / FERM P-15431 / SF-1)</name>
    <dbReference type="NCBI Taxonomy" id="1321606"/>
    <lineage>
        <taxon>Bacteria</taxon>
        <taxon>Bacillati</taxon>
        <taxon>Bacillota</taxon>
        <taxon>Bacilli</taxon>
        <taxon>Bacillales</taxon>
        <taxon>Bacillaceae</taxon>
        <taxon>Mesobacillus</taxon>
    </lineage>
</organism>
<comment type="caution">
    <text evidence="1">The sequence shown here is derived from an EMBL/GenBank/DDBJ whole genome shotgun (WGS) entry which is preliminary data.</text>
</comment>
<evidence type="ECO:0000313" key="1">
    <source>
        <dbReference type="EMBL" id="GAM16333.1"/>
    </source>
</evidence>
<dbReference type="InterPro" id="IPR014962">
    <property type="entry name" value="YolD"/>
</dbReference>
<dbReference type="PANTHER" id="PTHR40051">
    <property type="entry name" value="IG HYPOTHETICAL 15966"/>
    <property type="match status" value="1"/>
</dbReference>
<sequence>MIRDRGRIKWTSMMLPEHVKMLRDWAQEDEYEKEKQLDEQQLEQLNETILEAMEYNRPLSITYFRYRKYELVIGKIHYWNELGQKLHIVDRFEEIHRIGISHIADVRIADEW</sequence>
<dbReference type="OrthoDB" id="1644322at2"/>
<dbReference type="AlphaFoldDB" id="A0A0A8X8U7"/>
<dbReference type="Proteomes" id="UP000031014">
    <property type="component" value="Unassembled WGS sequence"/>
</dbReference>
<dbReference type="Pfam" id="PF08863">
    <property type="entry name" value="YolD"/>
    <property type="match status" value="1"/>
</dbReference>
<dbReference type="STRING" id="1321606.SAMD00020551_4522"/>
<dbReference type="PANTHER" id="PTHR40051:SF1">
    <property type="entry name" value="YOLD-LIKE FAMILY PROTEIN"/>
    <property type="match status" value="1"/>
</dbReference>